<evidence type="ECO:0000256" key="6">
    <source>
        <dbReference type="ARBA" id="ARBA00023033"/>
    </source>
</evidence>
<keyword evidence="5" id="KW-0560">Oxidoreductase</keyword>
<proteinExistence type="inferred from homology"/>
<organism evidence="8 9">
    <name type="scientific">Beauveria bassiana (strain ARSEF 2860)</name>
    <name type="common">White muscardine disease fungus</name>
    <name type="synonym">Tritirachium shiotae</name>
    <dbReference type="NCBI Taxonomy" id="655819"/>
    <lineage>
        <taxon>Eukaryota</taxon>
        <taxon>Fungi</taxon>
        <taxon>Dikarya</taxon>
        <taxon>Ascomycota</taxon>
        <taxon>Pezizomycotina</taxon>
        <taxon>Sordariomycetes</taxon>
        <taxon>Hypocreomycetidae</taxon>
        <taxon>Hypocreales</taxon>
        <taxon>Cordycipitaceae</taxon>
        <taxon>Beauveria</taxon>
    </lineage>
</organism>
<dbReference type="Proteomes" id="UP000002762">
    <property type="component" value="Unassembled WGS sequence"/>
</dbReference>
<dbReference type="STRING" id="655819.J4VSI4"/>
<dbReference type="PANTHER" id="PTHR47356">
    <property type="entry name" value="FAD-DEPENDENT MONOOXYGENASE ASQG-RELATED"/>
    <property type="match status" value="1"/>
</dbReference>
<comment type="cofactor">
    <cofactor evidence="1">
        <name>FAD</name>
        <dbReference type="ChEBI" id="CHEBI:57692"/>
    </cofactor>
</comment>
<evidence type="ECO:0000313" key="8">
    <source>
        <dbReference type="EMBL" id="EJP61555.1"/>
    </source>
</evidence>
<protein>
    <submittedName>
        <fullName evidence="8">FAD binding domain-containing protein</fullName>
    </submittedName>
</protein>
<evidence type="ECO:0000259" key="7">
    <source>
        <dbReference type="Pfam" id="PF01494"/>
    </source>
</evidence>
<dbReference type="GeneID" id="19892535"/>
<keyword evidence="9" id="KW-1185">Reference proteome</keyword>
<evidence type="ECO:0000313" key="9">
    <source>
        <dbReference type="Proteomes" id="UP000002762"/>
    </source>
</evidence>
<dbReference type="EMBL" id="JH725205">
    <property type="protein sequence ID" value="EJP61555.1"/>
    <property type="molecule type" value="Genomic_DNA"/>
</dbReference>
<dbReference type="RefSeq" id="XP_008602842.1">
    <property type="nucleotide sequence ID" value="XM_008604620.1"/>
</dbReference>
<dbReference type="HOGENOM" id="CLU_009665_12_2_1"/>
<dbReference type="Gene3D" id="3.50.50.60">
    <property type="entry name" value="FAD/NAD(P)-binding domain"/>
    <property type="match status" value="1"/>
</dbReference>
<keyword evidence="6" id="KW-0503">Monooxygenase</keyword>
<dbReference type="InterPro" id="IPR050562">
    <property type="entry name" value="FAD_mOase_fung"/>
</dbReference>
<keyword evidence="3" id="KW-0285">Flavoprotein</keyword>
<dbReference type="SUPFAM" id="SSF51905">
    <property type="entry name" value="FAD/NAD(P)-binding domain"/>
    <property type="match status" value="1"/>
</dbReference>
<evidence type="ECO:0000256" key="1">
    <source>
        <dbReference type="ARBA" id="ARBA00001974"/>
    </source>
</evidence>
<dbReference type="GO" id="GO:0004497">
    <property type="term" value="F:monooxygenase activity"/>
    <property type="evidence" value="ECO:0007669"/>
    <property type="project" value="UniProtKB-KW"/>
</dbReference>
<evidence type="ECO:0000256" key="2">
    <source>
        <dbReference type="ARBA" id="ARBA00007992"/>
    </source>
</evidence>
<sequence>MAEPFRAIVVGAGPVGLIIAHALSAAGIDFICLEQRGRLLDDLGASLVLHPPTLRVLNQLGLYDDLLAICNEIHQQTTMIASTGEQWDSSGLTSTIMQNHGIPLMTFHRAELMKVLYDGLCKEARLKILTSKTVTSIESQDSGVTVDCSDETVYRGSVVIGADGTNSVTRKLMHGIATKDVPESLWGPFMPYKSEFDCLWCTCPPMIEPGHYFETQHRGLSVITLTGKQRNWLLLFEKKSEASRSRQKTSDDDLQQFAARFFSFPACPQFTVEDMFAQRITAGLTRLDEGMTKHWFYGRMVLVGDACHKMTPNAGFGFNNGVQDAVVLCNGLQKLVREDSSAGVQPGQLRDVFAQYEASRQEQVRRDLSFSAHFTRIQAWDNWIYYLFARWIRPLKIAQRWSAEKISHYFSKASVLNYVFAKEPFHGLLPWQNSSMGAS</sequence>
<dbReference type="PANTHER" id="PTHR47356:SF2">
    <property type="entry name" value="FAD-BINDING DOMAIN-CONTAINING PROTEIN-RELATED"/>
    <property type="match status" value="1"/>
</dbReference>
<feature type="domain" description="FAD-binding" evidence="7">
    <location>
        <begin position="7"/>
        <end position="341"/>
    </location>
</feature>
<dbReference type="OrthoDB" id="4870534at2759"/>
<dbReference type="AlphaFoldDB" id="J4VSI4"/>
<keyword evidence="4" id="KW-0274">FAD</keyword>
<dbReference type="GO" id="GO:0071949">
    <property type="term" value="F:FAD binding"/>
    <property type="evidence" value="ECO:0007669"/>
    <property type="project" value="InterPro"/>
</dbReference>
<dbReference type="PRINTS" id="PR00420">
    <property type="entry name" value="RNGMNOXGNASE"/>
</dbReference>
<dbReference type="InterPro" id="IPR002938">
    <property type="entry name" value="FAD-bd"/>
</dbReference>
<comment type="similarity">
    <text evidence="2">Belongs to the paxM FAD-dependent monooxygenase family.</text>
</comment>
<reference evidence="8 9" key="1">
    <citation type="journal article" date="2012" name="Sci. Rep.">
        <title>Genomic perspectives on the evolution of fungal entomopathogenicity in Beauveria bassiana.</title>
        <authorList>
            <person name="Xiao G."/>
            <person name="Ying S.H."/>
            <person name="Zheng P."/>
            <person name="Wang Z.L."/>
            <person name="Zhang S."/>
            <person name="Xie X.Q."/>
            <person name="Shang Y."/>
            <person name="St Leger R.J."/>
            <person name="Zhao G.P."/>
            <person name="Wang C."/>
            <person name="Feng M.G."/>
        </authorList>
    </citation>
    <scope>NUCLEOTIDE SEQUENCE [LARGE SCALE GENOMIC DNA]</scope>
    <source>
        <strain evidence="8 9">ARSEF 2860</strain>
    </source>
</reference>
<dbReference type="Pfam" id="PF01494">
    <property type="entry name" value="FAD_binding_3"/>
    <property type="match status" value="1"/>
</dbReference>
<dbReference type="InterPro" id="IPR036188">
    <property type="entry name" value="FAD/NAD-bd_sf"/>
</dbReference>
<evidence type="ECO:0000256" key="3">
    <source>
        <dbReference type="ARBA" id="ARBA00022630"/>
    </source>
</evidence>
<name>J4VSI4_BEAB2</name>
<dbReference type="InParanoid" id="J4VSI4"/>
<gene>
    <name evidence="8" type="ORF">BBA_09523</name>
</gene>
<accession>J4VSI4</accession>
<evidence type="ECO:0000256" key="5">
    <source>
        <dbReference type="ARBA" id="ARBA00023002"/>
    </source>
</evidence>
<evidence type="ECO:0000256" key="4">
    <source>
        <dbReference type="ARBA" id="ARBA00022827"/>
    </source>
</evidence>